<evidence type="ECO:0000313" key="3">
    <source>
        <dbReference type="Proteomes" id="UP000246132"/>
    </source>
</evidence>
<dbReference type="AlphaFoldDB" id="A0A3A8AG92"/>
<dbReference type="InterPro" id="IPR010621">
    <property type="entry name" value="DUF1214"/>
</dbReference>
<proteinExistence type="predicted"/>
<sequence length="194" mass="20837">MMRTILTVAYVLGLAFALGSYSAWAITDRFAGFSALSIGQWTGYPRAGSQDADPYARAHAARNGGIALGAAEGLAFSAARDSEGAMIVGTCSYVIEGRLPASRLWTLRTVDQNGRTLEAPEGLSARTHNRAILHDPDGSIRILVSDEAEPGNWLHLDHEGPVRFVLALYDTAIATSTGLIDFSMPDVRRVRCQS</sequence>
<dbReference type="Pfam" id="PF06742">
    <property type="entry name" value="DUF1214"/>
    <property type="match status" value="1"/>
</dbReference>
<comment type="caution">
    <text evidence="2">The sequence shown here is derived from an EMBL/GenBank/DDBJ whole genome shotgun (WGS) entry which is preliminary data.</text>
</comment>
<evidence type="ECO:0000313" key="2">
    <source>
        <dbReference type="EMBL" id="RKF06680.1"/>
    </source>
</evidence>
<organism evidence="2 3">
    <name type="scientific">Oceaniradius stylonematis</name>
    <dbReference type="NCBI Taxonomy" id="2184161"/>
    <lineage>
        <taxon>Bacteria</taxon>
        <taxon>Pseudomonadati</taxon>
        <taxon>Pseudomonadota</taxon>
        <taxon>Alphaproteobacteria</taxon>
        <taxon>Hyphomicrobiales</taxon>
        <taxon>Ahrensiaceae</taxon>
        <taxon>Oceaniradius</taxon>
    </lineage>
</organism>
<name>A0A3A8AG92_9HYPH</name>
<dbReference type="EMBL" id="QFWV02000006">
    <property type="protein sequence ID" value="RKF06680.1"/>
    <property type="molecule type" value="Genomic_DNA"/>
</dbReference>
<dbReference type="OrthoDB" id="7837485at2"/>
<dbReference type="InterPro" id="IPR012038">
    <property type="entry name" value="UCP009471"/>
</dbReference>
<dbReference type="Gene3D" id="2.60.120.600">
    <property type="entry name" value="Domain of unknown function DUF1214, C-terminal domain"/>
    <property type="match status" value="1"/>
</dbReference>
<evidence type="ECO:0000259" key="1">
    <source>
        <dbReference type="Pfam" id="PF06742"/>
    </source>
</evidence>
<accession>A0A3A8AG92</accession>
<keyword evidence="3" id="KW-1185">Reference proteome</keyword>
<dbReference type="Proteomes" id="UP000246132">
    <property type="component" value="Unassembled WGS sequence"/>
</dbReference>
<gene>
    <name evidence="2" type="ORF">DEM25_010545</name>
</gene>
<feature type="domain" description="DUF1214" evidence="1">
    <location>
        <begin position="73"/>
        <end position="171"/>
    </location>
</feature>
<dbReference type="RefSeq" id="WP_109767305.1">
    <property type="nucleotide sequence ID" value="NZ_JASHJV010000001.1"/>
</dbReference>
<protein>
    <submittedName>
        <fullName evidence="2">DUF1214 domain-containing protein</fullName>
    </submittedName>
</protein>
<dbReference type="PIRSF" id="PIRSF009471">
    <property type="entry name" value="UCP009471"/>
    <property type="match status" value="1"/>
</dbReference>
<dbReference type="SUPFAM" id="SSF160935">
    <property type="entry name" value="VPA0735-like"/>
    <property type="match status" value="1"/>
</dbReference>
<reference evidence="2 3" key="1">
    <citation type="journal article" date="2018" name="Int. J. Syst. Bacteriol.">
        <title>Oceaniradius stylonemae gen. nov., sp. nov., isolated from a red alga, Stylonema cornu-cervi.</title>
        <authorList>
            <person name="Jeong S."/>
        </authorList>
    </citation>
    <scope>NUCLEOTIDE SEQUENCE [LARGE SCALE GENOMIC DNA]</scope>
    <source>
        <strain evidence="2 3">StC1</strain>
    </source>
</reference>
<dbReference type="InterPro" id="IPR037049">
    <property type="entry name" value="DUF1214_C_sf"/>
</dbReference>